<name>A0ABQ9AYQ0_9ROSI</name>
<reference evidence="7" key="2">
    <citation type="journal article" date="2023" name="Int. J. Mol. Sci.">
        <title>De Novo Assembly and Annotation of 11 Diverse Shrub Willow (Salix) Genomes Reveals Novel Gene Organization in Sex-Linked Regions.</title>
        <authorList>
            <person name="Hyden B."/>
            <person name="Feng K."/>
            <person name="Yates T.B."/>
            <person name="Jawdy S."/>
            <person name="Cereghino C."/>
            <person name="Smart L.B."/>
            <person name="Muchero W."/>
        </authorList>
    </citation>
    <scope>NUCLEOTIDE SEQUENCE</scope>
    <source>
        <tissue evidence="7">Shoot tip</tissue>
    </source>
</reference>
<dbReference type="SUPFAM" id="SSF53335">
    <property type="entry name" value="S-adenosyl-L-methionine-dependent methyltransferases"/>
    <property type="match status" value="1"/>
</dbReference>
<protein>
    <recommendedName>
        <fullName evidence="6">SAM-dependent MTase RsmB/NOP-type domain-containing protein</fullName>
    </recommendedName>
</protein>
<dbReference type="Gene3D" id="3.40.50.150">
    <property type="entry name" value="Vaccinia Virus protein VP39"/>
    <property type="match status" value="1"/>
</dbReference>
<dbReference type="Pfam" id="PF01189">
    <property type="entry name" value="Methyltr_RsmB-F"/>
    <property type="match status" value="1"/>
</dbReference>
<feature type="binding site" evidence="5">
    <location>
        <position position="170"/>
    </location>
    <ligand>
        <name>S-adenosyl-L-methionine</name>
        <dbReference type="ChEBI" id="CHEBI:59789"/>
    </ligand>
</feature>
<evidence type="ECO:0000313" key="7">
    <source>
        <dbReference type="EMBL" id="KAJ6366732.1"/>
    </source>
</evidence>
<evidence type="ECO:0000313" key="8">
    <source>
        <dbReference type="Proteomes" id="UP001141253"/>
    </source>
</evidence>
<dbReference type="Proteomes" id="UP001141253">
    <property type="component" value="Chromosome 7"/>
</dbReference>
<dbReference type="EMBL" id="JAPFFI010000014">
    <property type="protein sequence ID" value="KAJ6366732.1"/>
    <property type="molecule type" value="Genomic_DNA"/>
</dbReference>
<dbReference type="PANTHER" id="PTHR22807:SF16">
    <property type="entry name" value="SAM-DEPENDENT MTASE RSMB_NOP-TYPE DOMAIN-CONTAINING PROTEIN"/>
    <property type="match status" value="1"/>
</dbReference>
<dbReference type="PRINTS" id="PR02010">
    <property type="entry name" value="RCMT9"/>
</dbReference>
<keyword evidence="3 5" id="KW-0949">S-adenosyl-L-methionine</keyword>
<dbReference type="InterPro" id="IPR023267">
    <property type="entry name" value="RCMT"/>
</dbReference>
<accession>A0ABQ9AYQ0</accession>
<dbReference type="InterPro" id="IPR049560">
    <property type="entry name" value="MeTrfase_RsmB-F_NOP2_cat"/>
</dbReference>
<comment type="caution">
    <text evidence="5">Lacks conserved residue(s) required for the propagation of feature annotation.</text>
</comment>
<evidence type="ECO:0000259" key="6">
    <source>
        <dbReference type="PROSITE" id="PS51686"/>
    </source>
</evidence>
<evidence type="ECO:0000256" key="3">
    <source>
        <dbReference type="ARBA" id="ARBA00022691"/>
    </source>
</evidence>
<evidence type="ECO:0000256" key="1">
    <source>
        <dbReference type="ARBA" id="ARBA00022603"/>
    </source>
</evidence>
<dbReference type="PROSITE" id="PS51686">
    <property type="entry name" value="SAM_MT_RSMB_NOP"/>
    <property type="match status" value="1"/>
</dbReference>
<evidence type="ECO:0000256" key="2">
    <source>
        <dbReference type="ARBA" id="ARBA00022679"/>
    </source>
</evidence>
<dbReference type="PRINTS" id="PR02008">
    <property type="entry name" value="RCMTFAMILY"/>
</dbReference>
<proteinExistence type="inferred from homology"/>
<comment type="similarity">
    <text evidence="5">Belongs to the class I-like SAM-binding methyltransferase superfamily. RsmB/NOP family.</text>
</comment>
<dbReference type="PANTHER" id="PTHR22807">
    <property type="entry name" value="NOP2 YEAST -RELATED NOL1/NOP2/FMU SUN DOMAIN-CONTAINING"/>
    <property type="match status" value="1"/>
</dbReference>
<keyword evidence="8" id="KW-1185">Reference proteome</keyword>
<dbReference type="InterPro" id="IPR029063">
    <property type="entry name" value="SAM-dependent_MTases_sf"/>
</dbReference>
<keyword evidence="1 5" id="KW-0489">Methyltransferase</keyword>
<dbReference type="InterPro" id="IPR023269">
    <property type="entry name" value="RCMT_subfamily_9"/>
</dbReference>
<feature type="domain" description="SAM-dependent MTase RsmB/NOP-type" evidence="6">
    <location>
        <begin position="23"/>
        <end position="369"/>
    </location>
</feature>
<feature type="binding site" evidence="5">
    <location>
        <position position="244"/>
    </location>
    <ligand>
        <name>S-adenosyl-L-methionine</name>
        <dbReference type="ChEBI" id="CHEBI:59789"/>
    </ligand>
</feature>
<comment type="caution">
    <text evidence="7">The sequence shown here is derived from an EMBL/GenBank/DDBJ whole genome shotgun (WGS) entry which is preliminary data.</text>
</comment>
<evidence type="ECO:0000256" key="5">
    <source>
        <dbReference type="PROSITE-ProRule" id="PRU01023"/>
    </source>
</evidence>
<evidence type="ECO:0000256" key="4">
    <source>
        <dbReference type="ARBA" id="ARBA00022884"/>
    </source>
</evidence>
<organism evidence="7 8">
    <name type="scientific">Salix suchowensis</name>
    <dbReference type="NCBI Taxonomy" id="1278906"/>
    <lineage>
        <taxon>Eukaryota</taxon>
        <taxon>Viridiplantae</taxon>
        <taxon>Streptophyta</taxon>
        <taxon>Embryophyta</taxon>
        <taxon>Tracheophyta</taxon>
        <taxon>Spermatophyta</taxon>
        <taxon>Magnoliopsida</taxon>
        <taxon>eudicotyledons</taxon>
        <taxon>Gunneridae</taxon>
        <taxon>Pentapetalae</taxon>
        <taxon>rosids</taxon>
        <taxon>fabids</taxon>
        <taxon>Malpighiales</taxon>
        <taxon>Salicaceae</taxon>
        <taxon>Saliceae</taxon>
        <taxon>Salix</taxon>
    </lineage>
</organism>
<feature type="active site" description="Nucleophile" evidence="5">
    <location>
        <position position="306"/>
    </location>
</feature>
<gene>
    <name evidence="7" type="ORF">OIU77_003168</name>
</gene>
<dbReference type="InterPro" id="IPR001678">
    <property type="entry name" value="MeTrfase_RsmB-F_NOP2_dom"/>
</dbReference>
<reference evidence="7" key="1">
    <citation type="submission" date="2022-10" db="EMBL/GenBank/DDBJ databases">
        <authorList>
            <person name="Hyden B.L."/>
            <person name="Feng K."/>
            <person name="Yates T."/>
            <person name="Jawdy S."/>
            <person name="Smart L.B."/>
            <person name="Muchero W."/>
        </authorList>
    </citation>
    <scope>NUCLEOTIDE SEQUENCE</scope>
    <source>
        <tissue evidence="7">Shoot tip</tissue>
    </source>
</reference>
<keyword evidence="4 5" id="KW-0694">RNA-binding</keyword>
<sequence length="371" mass="41569">MEEETSKLPLPDTFLDFLQTNGIDPLIYTAIESTPRYIRLKPGSEAYIEEIEAEIKCRLQKVNWLPGFYSLSPHIQIANSKPYKEGKIYGIDAASGAAVLALDISVGDHVLDLCAAPGAKLCMISDLLGDSGTVMHADFLLLMEQHFTLMPLRDRLDSISCEFALEENKDTFTEWTSRRPWKERKRAARAKENAASRLVSETDHPELIFYGKTSGVVGLSKYELYKTVSSSEFSSSGYDKVLVDAECTHDGSIRHIQKFEHWGWETLNGRVLNAERSDNLTTLQLKLLKNGFRLLRVGGSLVYSTCSLTVSQNEDVIEWFLKENSSAALQEIDAAKDWPCKSGRIPKTLRFDPVTSKTSGLFVAKFKKLAV</sequence>
<keyword evidence="2 5" id="KW-0808">Transferase</keyword>